<evidence type="ECO:0000256" key="6">
    <source>
        <dbReference type="RuleBase" id="RU000461"/>
    </source>
</evidence>
<dbReference type="GO" id="GO:0004497">
    <property type="term" value="F:monooxygenase activity"/>
    <property type="evidence" value="ECO:0007669"/>
    <property type="project" value="UniProtKB-KW"/>
</dbReference>
<evidence type="ECO:0000256" key="2">
    <source>
        <dbReference type="ARBA" id="ARBA00022723"/>
    </source>
</evidence>
<keyword evidence="5 6" id="KW-0349">Heme</keyword>
<dbReference type="CDD" id="cd11060">
    <property type="entry name" value="CYP57A1-like"/>
    <property type="match status" value="1"/>
</dbReference>
<dbReference type="AlphaFoldDB" id="A0A443I6L0"/>
<dbReference type="PRINTS" id="PR00385">
    <property type="entry name" value="P450"/>
</dbReference>
<dbReference type="RefSeq" id="XP_028489395.1">
    <property type="nucleotide sequence ID" value="XM_028632113.1"/>
</dbReference>
<dbReference type="PANTHER" id="PTHR24305:SF168">
    <property type="entry name" value="P450, PUTATIVE (EUROFUNG)-RELATED"/>
    <property type="match status" value="1"/>
</dbReference>
<reference evidence="7 8" key="1">
    <citation type="journal article" date="2018" name="Front. Microbiol.">
        <title>Genomic and genetic insights into a cosmopolitan fungus, Paecilomyces variotii (Eurotiales).</title>
        <authorList>
            <person name="Urquhart A.S."/>
            <person name="Mondo S.J."/>
            <person name="Makela M.R."/>
            <person name="Hane J.K."/>
            <person name="Wiebenga A."/>
            <person name="He G."/>
            <person name="Mihaltcheva S."/>
            <person name="Pangilinan J."/>
            <person name="Lipzen A."/>
            <person name="Barry K."/>
            <person name="de Vries R.P."/>
            <person name="Grigoriev I.V."/>
            <person name="Idnurm A."/>
        </authorList>
    </citation>
    <scope>NUCLEOTIDE SEQUENCE [LARGE SCALE GENOMIC DNA]</scope>
    <source>
        <strain evidence="7 8">CBS 101075</strain>
    </source>
</reference>
<dbReference type="GO" id="GO:0020037">
    <property type="term" value="F:heme binding"/>
    <property type="evidence" value="ECO:0007669"/>
    <property type="project" value="InterPro"/>
</dbReference>
<dbReference type="Pfam" id="PF00067">
    <property type="entry name" value="p450"/>
    <property type="match status" value="1"/>
</dbReference>
<dbReference type="InterPro" id="IPR017972">
    <property type="entry name" value="Cyt_P450_CS"/>
</dbReference>
<evidence type="ECO:0000256" key="4">
    <source>
        <dbReference type="ARBA" id="ARBA00023004"/>
    </source>
</evidence>
<dbReference type="PROSITE" id="PS00086">
    <property type="entry name" value="CYTOCHROME_P450"/>
    <property type="match status" value="1"/>
</dbReference>
<gene>
    <name evidence="7" type="ORF">C8Q69DRAFT_489797</name>
</gene>
<evidence type="ECO:0000256" key="1">
    <source>
        <dbReference type="ARBA" id="ARBA00001971"/>
    </source>
</evidence>
<dbReference type="GeneID" id="39601390"/>
<evidence type="ECO:0000256" key="5">
    <source>
        <dbReference type="PIRSR" id="PIRSR602401-1"/>
    </source>
</evidence>
<dbReference type="STRING" id="264951.A0A443I6L0"/>
<evidence type="ECO:0000313" key="8">
    <source>
        <dbReference type="Proteomes" id="UP000283841"/>
    </source>
</evidence>
<comment type="similarity">
    <text evidence="6">Belongs to the cytochrome P450 family.</text>
</comment>
<evidence type="ECO:0000256" key="3">
    <source>
        <dbReference type="ARBA" id="ARBA00023002"/>
    </source>
</evidence>
<keyword evidence="3 6" id="KW-0560">Oxidoreductase</keyword>
<keyword evidence="4 5" id="KW-0408">Iron</keyword>
<protein>
    <submittedName>
        <fullName evidence="7">Cytochrome P450 oxidoreductase</fullName>
    </submittedName>
</protein>
<sequence>MSPLPDSKEIPLISRLMHYIRLRHIRGPWWAAITRIWMLGALASEDSSNIYIRVNRKYGPLARIGPNHLLLSDPDSIRTILAARSRYTRGPWYDALRIHPHRANLITERDERKHQKLRHQMAAGYNGNDIPSLEPTIDERIHEWLTYIDSFGISTSSSTVKFDIARSLQYLTTDIISHLCFGEPFGFVKTHDDVYGFLATLESRLPIVEKFSVVVELSSLLSALSYIPYFEHCVLPQPTDENGLGKILGISKRVVDTRFEPNSICRTDILGSFLKNGISRKQVESEITISLFAGSDTTASGLRGTLLHIVTNPNVYAKLKAEIDEAVSKGLVSSPTQAHEAAKLPYLQACIKEGLRIFPPITSLRERVVPPEGDTILGRFIPGGTNIGINMAGSLLSDIFGPDPDVFRPERWLEADSTNLAQMERVHELVFGHGATRCLGIRIATMTLNKVFVELLRRYEISVTNPINPWKSRCHGIFFQRDFWIRITLRENDSARKCSLSLQNNQL</sequence>
<keyword evidence="2 5" id="KW-0479">Metal-binding</keyword>
<dbReference type="EMBL" id="RCNU01000001">
    <property type="protein sequence ID" value="RWQ99750.1"/>
    <property type="molecule type" value="Genomic_DNA"/>
</dbReference>
<evidence type="ECO:0000313" key="7">
    <source>
        <dbReference type="EMBL" id="RWQ99750.1"/>
    </source>
</evidence>
<accession>A0A443I6L0</accession>
<organism evidence="7 8">
    <name type="scientific">Byssochlamys spectabilis</name>
    <name type="common">Paecilomyces variotii</name>
    <dbReference type="NCBI Taxonomy" id="264951"/>
    <lineage>
        <taxon>Eukaryota</taxon>
        <taxon>Fungi</taxon>
        <taxon>Dikarya</taxon>
        <taxon>Ascomycota</taxon>
        <taxon>Pezizomycotina</taxon>
        <taxon>Eurotiomycetes</taxon>
        <taxon>Eurotiomycetidae</taxon>
        <taxon>Eurotiales</taxon>
        <taxon>Thermoascaceae</taxon>
        <taxon>Paecilomyces</taxon>
    </lineage>
</organism>
<name>A0A443I6L0_BYSSP</name>
<dbReference type="Proteomes" id="UP000283841">
    <property type="component" value="Unassembled WGS sequence"/>
</dbReference>
<keyword evidence="6" id="KW-0503">Monooxygenase</keyword>
<dbReference type="InterPro" id="IPR002401">
    <property type="entry name" value="Cyt_P450_E_grp-I"/>
</dbReference>
<keyword evidence="8" id="KW-1185">Reference proteome</keyword>
<dbReference type="SUPFAM" id="SSF48264">
    <property type="entry name" value="Cytochrome P450"/>
    <property type="match status" value="1"/>
</dbReference>
<dbReference type="GO" id="GO:0005506">
    <property type="term" value="F:iron ion binding"/>
    <property type="evidence" value="ECO:0007669"/>
    <property type="project" value="InterPro"/>
</dbReference>
<dbReference type="Gene3D" id="1.10.630.10">
    <property type="entry name" value="Cytochrome P450"/>
    <property type="match status" value="1"/>
</dbReference>
<dbReference type="InterPro" id="IPR036396">
    <property type="entry name" value="Cyt_P450_sf"/>
</dbReference>
<dbReference type="PANTHER" id="PTHR24305">
    <property type="entry name" value="CYTOCHROME P450"/>
    <property type="match status" value="1"/>
</dbReference>
<dbReference type="PRINTS" id="PR00463">
    <property type="entry name" value="EP450I"/>
</dbReference>
<comment type="cofactor">
    <cofactor evidence="1 5">
        <name>heme</name>
        <dbReference type="ChEBI" id="CHEBI:30413"/>
    </cofactor>
</comment>
<dbReference type="InterPro" id="IPR050121">
    <property type="entry name" value="Cytochrome_P450_monoxygenase"/>
</dbReference>
<dbReference type="GO" id="GO:0016705">
    <property type="term" value="F:oxidoreductase activity, acting on paired donors, with incorporation or reduction of molecular oxygen"/>
    <property type="evidence" value="ECO:0007669"/>
    <property type="project" value="InterPro"/>
</dbReference>
<feature type="binding site" description="axial binding residue" evidence="5">
    <location>
        <position position="438"/>
    </location>
    <ligand>
        <name>heme</name>
        <dbReference type="ChEBI" id="CHEBI:30413"/>
    </ligand>
    <ligandPart>
        <name>Fe</name>
        <dbReference type="ChEBI" id="CHEBI:18248"/>
    </ligandPart>
</feature>
<dbReference type="InterPro" id="IPR001128">
    <property type="entry name" value="Cyt_P450"/>
</dbReference>
<dbReference type="VEuPathDB" id="FungiDB:C8Q69DRAFT_489797"/>
<comment type="caution">
    <text evidence="7">The sequence shown here is derived from an EMBL/GenBank/DDBJ whole genome shotgun (WGS) entry which is preliminary data.</text>
</comment>
<proteinExistence type="inferred from homology"/>